<feature type="binding site" evidence="6">
    <location>
        <begin position="209"/>
        <end position="213"/>
    </location>
    <ligand>
        <name>ATP</name>
        <dbReference type="ChEBI" id="CHEBI:30616"/>
    </ligand>
</feature>
<reference evidence="8 9" key="1">
    <citation type="submission" date="2018-04" db="EMBL/GenBank/DDBJ databases">
        <title>Flavobacterium sp. nov., isolated from glacier ice.</title>
        <authorList>
            <person name="Liu Q."/>
            <person name="Xin Y.-H."/>
        </authorList>
    </citation>
    <scope>NUCLEOTIDE SEQUENCE [LARGE SCALE GENOMIC DNA]</scope>
    <source>
        <strain evidence="8 9">LB2P30</strain>
    </source>
</reference>
<dbReference type="NCBIfam" id="TIGR00016">
    <property type="entry name" value="ackA"/>
    <property type="match status" value="1"/>
</dbReference>
<dbReference type="GO" id="GO:0000287">
    <property type="term" value="F:magnesium ion binding"/>
    <property type="evidence" value="ECO:0007669"/>
    <property type="project" value="UniProtKB-UniRule"/>
</dbReference>
<dbReference type="OrthoDB" id="9802453at2"/>
<dbReference type="AlphaFoldDB" id="A0A2U1K0T8"/>
<dbReference type="CDD" id="cd24010">
    <property type="entry name" value="ASKHA_NBD_AcK_PK"/>
    <property type="match status" value="1"/>
</dbReference>
<dbReference type="Proteomes" id="UP000245618">
    <property type="component" value="Unassembled WGS sequence"/>
</dbReference>
<dbReference type="EMBL" id="QCZH01000003">
    <property type="protein sequence ID" value="PWA10618.1"/>
    <property type="molecule type" value="Genomic_DNA"/>
</dbReference>
<dbReference type="EC" id="2.7.2.1" evidence="6"/>
<comment type="similarity">
    <text evidence="1 6 7">Belongs to the acetokinase family.</text>
</comment>
<dbReference type="GO" id="GO:0006083">
    <property type="term" value="P:acetate metabolic process"/>
    <property type="evidence" value="ECO:0007669"/>
    <property type="project" value="TreeGrafter"/>
</dbReference>
<evidence type="ECO:0000313" key="8">
    <source>
        <dbReference type="EMBL" id="PWA10618.1"/>
    </source>
</evidence>
<evidence type="ECO:0000256" key="3">
    <source>
        <dbReference type="ARBA" id="ARBA00022741"/>
    </source>
</evidence>
<comment type="subcellular location">
    <subcellularLocation>
        <location evidence="6">Cytoplasm</location>
    </subcellularLocation>
</comment>
<keyword evidence="9" id="KW-1185">Reference proteome</keyword>
<comment type="subunit">
    <text evidence="6">Homodimer.</text>
</comment>
<evidence type="ECO:0000313" key="9">
    <source>
        <dbReference type="Proteomes" id="UP000245618"/>
    </source>
</evidence>
<protein>
    <recommendedName>
        <fullName evidence="6">Acetate kinase</fullName>
        <ecNumber evidence="6">2.7.2.1</ecNumber>
    </recommendedName>
    <alternativeName>
        <fullName evidence="6">Acetokinase</fullName>
    </alternativeName>
</protein>
<dbReference type="SUPFAM" id="SSF53067">
    <property type="entry name" value="Actin-like ATPase domain"/>
    <property type="match status" value="2"/>
</dbReference>
<evidence type="ECO:0000256" key="6">
    <source>
        <dbReference type="HAMAP-Rule" id="MF_00020"/>
    </source>
</evidence>
<dbReference type="PIRSF" id="PIRSF000722">
    <property type="entry name" value="Acetate_prop_kin"/>
    <property type="match status" value="1"/>
</dbReference>
<comment type="caution">
    <text evidence="8">The sequence shown here is derived from an EMBL/GenBank/DDBJ whole genome shotgun (WGS) entry which is preliminary data.</text>
</comment>
<feature type="binding site" evidence="6">
    <location>
        <position position="385"/>
    </location>
    <ligand>
        <name>Mg(2+)</name>
        <dbReference type="ChEBI" id="CHEBI:18420"/>
    </ligand>
</feature>
<dbReference type="PANTHER" id="PTHR21060:SF15">
    <property type="entry name" value="ACETATE KINASE-RELATED"/>
    <property type="match status" value="1"/>
</dbReference>
<dbReference type="Gene3D" id="3.30.420.40">
    <property type="match status" value="2"/>
</dbReference>
<evidence type="ECO:0000256" key="2">
    <source>
        <dbReference type="ARBA" id="ARBA00022679"/>
    </source>
</evidence>
<dbReference type="GO" id="GO:0006085">
    <property type="term" value="P:acetyl-CoA biosynthetic process"/>
    <property type="evidence" value="ECO:0007669"/>
    <property type="project" value="UniProtKB-UniRule"/>
</dbReference>
<feature type="active site" description="Proton donor/acceptor" evidence="6">
    <location>
        <position position="147"/>
    </location>
</feature>
<keyword evidence="6" id="KW-0479">Metal-binding</keyword>
<keyword evidence="6" id="KW-0963">Cytoplasm</keyword>
<dbReference type="Pfam" id="PF00871">
    <property type="entry name" value="Acetate_kinase"/>
    <property type="match status" value="1"/>
</dbReference>
<sequence>MKIVIINSGSSSIKYQLIDMPVNEVICSGMIDRIGLESSNLSYVTDSVKIEESLPIANHKIGLKKIAQLLMDEKIGVIKSTKEIQAVGHRVVHGGSAFSNTVIINEEIKAKIKQLIELAPLHNPANLEGIIVAEEIFADARQIAVFDTAFHQTIPVVAHKYAVPNFLLTENKVRVYGFHGTSHKYVSENAIQFLKANGVEDTSKIITIHLGNGCSMTAIKDGKSIDHTLGFGPMNGLIMGTRCGDVDQSVIFYLVKTLGYTVDEVNTMLQKQSGMLGLTGYSDLRDIESNAEKGNADCQLALAMNAYRIKKFIGSYTAVLNGLDAIVFTAGIGENSSYIRKLVCTDMDYFGLELDQAKNEIRSKEMREINTPSSKTKILVIPTNEEIEIANQVYNLLLN</sequence>
<name>A0A2U1K0T8_9FLAO</name>
<feature type="site" description="Transition state stabilizer" evidence="6">
    <location>
        <position position="242"/>
    </location>
</feature>
<comment type="function">
    <text evidence="6">Catalyzes the formation of acetyl phosphate from acetate and ATP. Can also catalyze the reverse reaction.</text>
</comment>
<dbReference type="RefSeq" id="WP_116761264.1">
    <property type="nucleotide sequence ID" value="NZ_QCZH01000003.1"/>
</dbReference>
<keyword evidence="3 6" id="KW-0547">Nucleotide-binding</keyword>
<organism evidence="8 9">
    <name type="scientific">Flavobacterium laiguense</name>
    <dbReference type="NCBI Taxonomy" id="2169409"/>
    <lineage>
        <taxon>Bacteria</taxon>
        <taxon>Pseudomonadati</taxon>
        <taxon>Bacteroidota</taxon>
        <taxon>Flavobacteriia</taxon>
        <taxon>Flavobacteriales</taxon>
        <taxon>Flavobacteriaceae</taxon>
        <taxon>Flavobacterium</taxon>
    </lineage>
</organism>
<dbReference type="InterPro" id="IPR000890">
    <property type="entry name" value="Aliphatic_acid_kin_short-chain"/>
</dbReference>
<comment type="pathway">
    <text evidence="6">Metabolic intermediate biosynthesis; acetyl-CoA biosynthesis; acetyl-CoA from acetate: step 1/2.</text>
</comment>
<evidence type="ECO:0000256" key="7">
    <source>
        <dbReference type="RuleBase" id="RU003835"/>
    </source>
</evidence>
<dbReference type="UniPathway" id="UPA00340">
    <property type="reaction ID" value="UER00458"/>
</dbReference>
<feature type="binding site" evidence="6">
    <location>
        <position position="7"/>
    </location>
    <ligand>
        <name>Mg(2+)</name>
        <dbReference type="ChEBI" id="CHEBI:18420"/>
    </ligand>
</feature>
<dbReference type="InterPro" id="IPR023865">
    <property type="entry name" value="Aliphatic_acid_kinase_CS"/>
</dbReference>
<dbReference type="PRINTS" id="PR00471">
    <property type="entry name" value="ACETATEKNASE"/>
</dbReference>
<feature type="binding site" evidence="6">
    <location>
        <begin position="331"/>
        <end position="335"/>
    </location>
    <ligand>
        <name>ATP</name>
        <dbReference type="ChEBI" id="CHEBI:30616"/>
    </ligand>
</feature>
<feature type="binding site" evidence="6">
    <location>
        <begin position="283"/>
        <end position="285"/>
    </location>
    <ligand>
        <name>ATP</name>
        <dbReference type="ChEBI" id="CHEBI:30616"/>
    </ligand>
</feature>
<feature type="binding site" evidence="6">
    <location>
        <position position="14"/>
    </location>
    <ligand>
        <name>ATP</name>
        <dbReference type="ChEBI" id="CHEBI:30616"/>
    </ligand>
</feature>
<evidence type="ECO:0000256" key="5">
    <source>
        <dbReference type="ARBA" id="ARBA00022840"/>
    </source>
</evidence>
<proteinExistence type="inferred from homology"/>
<keyword evidence="2 6" id="KW-0808">Transferase</keyword>
<dbReference type="PANTHER" id="PTHR21060">
    <property type="entry name" value="ACETATE KINASE"/>
    <property type="match status" value="1"/>
</dbReference>
<keyword evidence="6" id="KW-0460">Magnesium</keyword>
<accession>A0A2U1K0T8</accession>
<comment type="cofactor">
    <cofactor evidence="6">
        <name>Mg(2+)</name>
        <dbReference type="ChEBI" id="CHEBI:18420"/>
    </cofactor>
    <cofactor evidence="6">
        <name>Mn(2+)</name>
        <dbReference type="ChEBI" id="CHEBI:29035"/>
    </cofactor>
    <text evidence="6">Mg(2+). Can also accept Mn(2+).</text>
</comment>
<dbReference type="PROSITE" id="PS01075">
    <property type="entry name" value="ACETATE_KINASE_1"/>
    <property type="match status" value="1"/>
</dbReference>
<dbReference type="PROSITE" id="PS01076">
    <property type="entry name" value="ACETATE_KINASE_2"/>
    <property type="match status" value="1"/>
</dbReference>
<dbReference type="HAMAP" id="MF_00020">
    <property type="entry name" value="Acetate_kinase"/>
    <property type="match status" value="1"/>
</dbReference>
<comment type="catalytic activity">
    <reaction evidence="6">
        <text>acetate + ATP = acetyl phosphate + ADP</text>
        <dbReference type="Rhea" id="RHEA:11352"/>
        <dbReference type="ChEBI" id="CHEBI:22191"/>
        <dbReference type="ChEBI" id="CHEBI:30089"/>
        <dbReference type="ChEBI" id="CHEBI:30616"/>
        <dbReference type="ChEBI" id="CHEBI:456216"/>
        <dbReference type="EC" id="2.7.2.1"/>
    </reaction>
</comment>
<feature type="site" description="Transition state stabilizer" evidence="6">
    <location>
        <position position="179"/>
    </location>
</feature>
<feature type="binding site" evidence="6">
    <location>
        <position position="90"/>
    </location>
    <ligand>
        <name>substrate</name>
    </ligand>
</feature>
<dbReference type="GO" id="GO:0008776">
    <property type="term" value="F:acetate kinase activity"/>
    <property type="evidence" value="ECO:0007669"/>
    <property type="project" value="UniProtKB-UniRule"/>
</dbReference>
<keyword evidence="4 6" id="KW-0418">Kinase</keyword>
<keyword evidence="5 6" id="KW-0067">ATP-binding</keyword>
<gene>
    <name evidence="6" type="primary">ackA</name>
    <name evidence="8" type="ORF">DB891_05170</name>
</gene>
<evidence type="ECO:0000256" key="4">
    <source>
        <dbReference type="ARBA" id="ARBA00022777"/>
    </source>
</evidence>
<dbReference type="InterPro" id="IPR004372">
    <property type="entry name" value="Ac/propionate_kinase"/>
</dbReference>
<dbReference type="GO" id="GO:0005737">
    <property type="term" value="C:cytoplasm"/>
    <property type="evidence" value="ECO:0007669"/>
    <property type="project" value="UniProtKB-SubCell"/>
</dbReference>
<evidence type="ECO:0000256" key="1">
    <source>
        <dbReference type="ARBA" id="ARBA00008748"/>
    </source>
</evidence>
<dbReference type="InterPro" id="IPR043129">
    <property type="entry name" value="ATPase_NBD"/>
</dbReference>
<dbReference type="GO" id="GO:0005524">
    <property type="term" value="F:ATP binding"/>
    <property type="evidence" value="ECO:0007669"/>
    <property type="project" value="UniProtKB-KW"/>
</dbReference>